<dbReference type="Gene3D" id="3.40.50.720">
    <property type="entry name" value="NAD(P)-binding Rossmann-like Domain"/>
    <property type="match status" value="1"/>
</dbReference>
<dbReference type="GeneID" id="95984465"/>
<dbReference type="PRINTS" id="PR00080">
    <property type="entry name" value="SDRFAMILY"/>
</dbReference>
<dbReference type="PANTHER" id="PTHR44169">
    <property type="entry name" value="NADPH-DEPENDENT 1-ACYLDIHYDROXYACETONE PHOSPHATE REDUCTASE"/>
    <property type="match status" value="1"/>
</dbReference>
<sequence length="286" mass="30353">MPPQPPRVALITGCSEPSSLGAHLALELKRRGFRVFATARRLATMEHLRAEGLDTFELDVVSAESIAAAAAHVAAEAGRLDVLVNNAGISGLAPLLDTDIARMKALYDVNVFGPLAMVQAFAGLLKAGAQAEGHDAVVINVGSGSVNAFPCLGAYGSSKAALQILSDVLRRELKSKHIRVVTLELYGVKTAMADGHKTFDITRAELSGFYDTESVKTQANDIFSARMENNPTSAAVAKQLADAVEAHNPPLKMWAGGEALPGRFVIPALPVWVMDNIVARMFAKIL</sequence>
<dbReference type="RefSeq" id="XP_069209383.1">
    <property type="nucleotide sequence ID" value="XM_069351965.1"/>
</dbReference>
<dbReference type="InterPro" id="IPR002347">
    <property type="entry name" value="SDR_fam"/>
</dbReference>
<comment type="similarity">
    <text evidence="1 3">Belongs to the short-chain dehydrogenases/reductases (SDR) family.</text>
</comment>
<dbReference type="InterPro" id="IPR036291">
    <property type="entry name" value="NAD(P)-bd_dom_sf"/>
</dbReference>
<dbReference type="Proteomes" id="UP001565368">
    <property type="component" value="Unassembled WGS sequence"/>
</dbReference>
<gene>
    <name evidence="4" type="ORF">Q8F55_003422</name>
</gene>
<evidence type="ECO:0000256" key="1">
    <source>
        <dbReference type="ARBA" id="ARBA00006484"/>
    </source>
</evidence>
<dbReference type="Pfam" id="PF00106">
    <property type="entry name" value="adh_short"/>
    <property type="match status" value="1"/>
</dbReference>
<protein>
    <submittedName>
        <fullName evidence="4">Uncharacterized protein</fullName>
    </submittedName>
</protein>
<proteinExistence type="inferred from homology"/>
<reference evidence="4 5" key="1">
    <citation type="submission" date="2023-08" db="EMBL/GenBank/DDBJ databases">
        <title>Annotated Genome Sequence of Vanrija albida AlHP1.</title>
        <authorList>
            <person name="Herzog R."/>
        </authorList>
    </citation>
    <scope>NUCLEOTIDE SEQUENCE [LARGE SCALE GENOMIC DNA]</scope>
    <source>
        <strain evidence="4 5">AlHP1</strain>
    </source>
</reference>
<name>A0ABR3Q3X0_9TREE</name>
<accession>A0ABR3Q3X0</accession>
<dbReference type="PRINTS" id="PR00081">
    <property type="entry name" value="GDHRDH"/>
</dbReference>
<evidence type="ECO:0000256" key="2">
    <source>
        <dbReference type="ARBA" id="ARBA00023002"/>
    </source>
</evidence>
<dbReference type="SUPFAM" id="SSF51735">
    <property type="entry name" value="NAD(P)-binding Rossmann-fold domains"/>
    <property type="match status" value="1"/>
</dbReference>
<dbReference type="EMBL" id="JBBXJM010000003">
    <property type="protein sequence ID" value="KAL1409439.1"/>
    <property type="molecule type" value="Genomic_DNA"/>
</dbReference>
<keyword evidence="2" id="KW-0560">Oxidoreductase</keyword>
<organism evidence="4 5">
    <name type="scientific">Vanrija albida</name>
    <dbReference type="NCBI Taxonomy" id="181172"/>
    <lineage>
        <taxon>Eukaryota</taxon>
        <taxon>Fungi</taxon>
        <taxon>Dikarya</taxon>
        <taxon>Basidiomycota</taxon>
        <taxon>Agaricomycotina</taxon>
        <taxon>Tremellomycetes</taxon>
        <taxon>Trichosporonales</taxon>
        <taxon>Trichosporonaceae</taxon>
        <taxon>Vanrija</taxon>
    </lineage>
</organism>
<evidence type="ECO:0000256" key="3">
    <source>
        <dbReference type="RuleBase" id="RU000363"/>
    </source>
</evidence>
<evidence type="ECO:0000313" key="4">
    <source>
        <dbReference type="EMBL" id="KAL1409439.1"/>
    </source>
</evidence>
<evidence type="ECO:0000313" key="5">
    <source>
        <dbReference type="Proteomes" id="UP001565368"/>
    </source>
</evidence>
<keyword evidence="5" id="KW-1185">Reference proteome</keyword>
<comment type="caution">
    <text evidence="4">The sequence shown here is derived from an EMBL/GenBank/DDBJ whole genome shotgun (WGS) entry which is preliminary data.</text>
</comment>
<dbReference type="PANTHER" id="PTHR44169:SF6">
    <property type="entry name" value="NADPH-DEPENDENT 1-ACYLDIHYDROXYACETONE PHOSPHATE REDUCTASE"/>
    <property type="match status" value="1"/>
</dbReference>